<keyword evidence="3" id="KW-1185">Reference proteome</keyword>
<feature type="region of interest" description="Disordered" evidence="1">
    <location>
        <begin position="17"/>
        <end position="38"/>
    </location>
</feature>
<reference evidence="2 3" key="1">
    <citation type="submission" date="2023-10" db="EMBL/GenBank/DDBJ databases">
        <title>Hymenobacter endophyticus sp. nov., an isolate from the leaf tissues of wheat.</title>
        <authorList>
            <person name="Dai Y."/>
        </authorList>
    </citation>
    <scope>NUCLEOTIDE SEQUENCE [LARGE SCALE GENOMIC DNA]</scope>
    <source>
        <strain evidence="2 3">ZK17L-C2</strain>
    </source>
</reference>
<dbReference type="EMBL" id="JAWDJT010000011">
    <property type="protein sequence ID" value="MDU0371910.1"/>
    <property type="molecule type" value="Genomic_DNA"/>
</dbReference>
<proteinExistence type="predicted"/>
<evidence type="ECO:0000313" key="3">
    <source>
        <dbReference type="Proteomes" id="UP001250698"/>
    </source>
</evidence>
<dbReference type="Proteomes" id="UP001250698">
    <property type="component" value="Unassembled WGS sequence"/>
</dbReference>
<organism evidence="2 3">
    <name type="scientific">Hymenobacter endophyticus</name>
    <dbReference type="NCBI Taxonomy" id="3076335"/>
    <lineage>
        <taxon>Bacteria</taxon>
        <taxon>Pseudomonadati</taxon>
        <taxon>Bacteroidota</taxon>
        <taxon>Cytophagia</taxon>
        <taxon>Cytophagales</taxon>
        <taxon>Hymenobacteraceae</taxon>
        <taxon>Hymenobacter</taxon>
    </lineage>
</organism>
<evidence type="ECO:0000313" key="2">
    <source>
        <dbReference type="EMBL" id="MDU0371910.1"/>
    </source>
</evidence>
<dbReference type="RefSeq" id="WP_315999368.1">
    <property type="nucleotide sequence ID" value="NZ_JAWDJT010000011.1"/>
</dbReference>
<comment type="caution">
    <text evidence="2">The sequence shown here is derived from an EMBL/GenBank/DDBJ whole genome shotgun (WGS) entry which is preliminary data.</text>
</comment>
<evidence type="ECO:0000256" key="1">
    <source>
        <dbReference type="SAM" id="MobiDB-lite"/>
    </source>
</evidence>
<sequence length="369" mass="41365">MLAACSLLLAGSACQKETGMAPSPAATHATQEVKGAKEPKNKGRYLAFATSADFLEAAAQLDKLAPGETTTRHLEQWEKKYGFSSLRAHYAKKQQEKELKQKAKAGDGTTLRIPVDGEEPIEPYFEPYSEPVDEGLIIHDDFFAAMLSPEGTIQIEDKIFRIDLANNIVSYIPAMQDASYEQFVVAEPSENTTIRYFNFDEDVFGLLASGDQGTIYEESFRGTIRIGSGIGCGTSADGKEDPAYQYYANNRRLNCKLVYQSFGIYHSMVAKAHHQKKTWYGAWLGSPAVIDILPNTGAYWQPLCETFVESDTRSYSNYGAPYLGNETGDHNTVVHRYFSYMKGMKRYKGEVRFRIGQNITRTFSIEDKW</sequence>
<protein>
    <recommendedName>
        <fullName evidence="4">DUF4848 domain-containing protein</fullName>
    </recommendedName>
</protein>
<gene>
    <name evidence="2" type="ORF">ROI90_16015</name>
</gene>
<evidence type="ECO:0008006" key="4">
    <source>
        <dbReference type="Google" id="ProtNLM"/>
    </source>
</evidence>
<name>A0ABU3TL32_9BACT</name>
<accession>A0ABU3TL32</accession>